<dbReference type="AlphaFoldDB" id="A0A1F5TQD9"/>
<proteinExistence type="predicted"/>
<gene>
    <name evidence="1" type="ORF">A2531_05715</name>
</gene>
<protein>
    <submittedName>
        <fullName evidence="1">Uncharacterized protein</fullName>
    </submittedName>
</protein>
<evidence type="ECO:0000313" key="1">
    <source>
        <dbReference type="EMBL" id="OGF40711.1"/>
    </source>
</evidence>
<dbReference type="Proteomes" id="UP000177579">
    <property type="component" value="Unassembled WGS sequence"/>
</dbReference>
<accession>A0A1F5TQD9</accession>
<name>A0A1F5TQD9_9BACT</name>
<reference evidence="1 2" key="1">
    <citation type="journal article" date="2016" name="Nat. Commun.">
        <title>Thousands of microbial genomes shed light on interconnected biogeochemical processes in an aquifer system.</title>
        <authorList>
            <person name="Anantharaman K."/>
            <person name="Brown C.T."/>
            <person name="Hug L.A."/>
            <person name="Sharon I."/>
            <person name="Castelle C.J."/>
            <person name="Probst A.J."/>
            <person name="Thomas B.C."/>
            <person name="Singh A."/>
            <person name="Wilkins M.J."/>
            <person name="Karaoz U."/>
            <person name="Brodie E.L."/>
            <person name="Williams K.H."/>
            <person name="Hubbard S.S."/>
            <person name="Banfield J.F."/>
        </authorList>
    </citation>
    <scope>NUCLEOTIDE SEQUENCE [LARGE SCALE GENOMIC DNA]</scope>
</reference>
<comment type="caution">
    <text evidence="1">The sequence shown here is derived from an EMBL/GenBank/DDBJ whole genome shotgun (WGS) entry which is preliminary data.</text>
</comment>
<dbReference type="EMBL" id="MFGO01000023">
    <property type="protein sequence ID" value="OGF40711.1"/>
    <property type="molecule type" value="Genomic_DNA"/>
</dbReference>
<evidence type="ECO:0000313" key="2">
    <source>
        <dbReference type="Proteomes" id="UP000177579"/>
    </source>
</evidence>
<organism evidence="1 2">
    <name type="scientific">Candidatus Falkowbacteria bacterium RIFOXYD2_FULL_34_120</name>
    <dbReference type="NCBI Taxonomy" id="1798007"/>
    <lineage>
        <taxon>Bacteria</taxon>
        <taxon>Candidatus Falkowiibacteriota</taxon>
    </lineage>
</organism>
<sequence length="83" mass="9756">MTHQYCTHKILISEKEHKIMLDGVTETEIELIGPDMQKDIQKNDLVIMKVNKDDNAWMGKVLFRAVNKIKIFVHNNYKSQTVR</sequence>